<keyword evidence="4" id="KW-1185">Reference proteome</keyword>
<dbReference type="RefSeq" id="WP_145253750.1">
    <property type="nucleotide sequence ID" value="NZ_CP036279.1"/>
</dbReference>
<organism evidence="3 4">
    <name type="scientific">Kolteria novifilia</name>
    <dbReference type="NCBI Taxonomy" id="2527975"/>
    <lineage>
        <taxon>Bacteria</taxon>
        <taxon>Pseudomonadati</taxon>
        <taxon>Planctomycetota</taxon>
        <taxon>Planctomycetia</taxon>
        <taxon>Kolteriales</taxon>
        <taxon>Kolteriaceae</taxon>
        <taxon>Kolteria</taxon>
    </lineage>
</organism>
<gene>
    <name evidence="3" type="ORF">Pan216_02810</name>
</gene>
<dbReference type="OrthoDB" id="9792534at2"/>
<dbReference type="GO" id="GO:0016717">
    <property type="term" value="F:oxidoreductase activity, acting on paired donors, with oxidation of a pair of donors resulting in the reduction of molecular oxygen to two molecules of water"/>
    <property type="evidence" value="ECO:0007669"/>
    <property type="project" value="TreeGrafter"/>
</dbReference>
<keyword evidence="1" id="KW-0472">Membrane</keyword>
<dbReference type="GO" id="GO:0016020">
    <property type="term" value="C:membrane"/>
    <property type="evidence" value="ECO:0007669"/>
    <property type="project" value="TreeGrafter"/>
</dbReference>
<dbReference type="InterPro" id="IPR005804">
    <property type="entry name" value="FA_desaturase_dom"/>
</dbReference>
<evidence type="ECO:0000313" key="4">
    <source>
        <dbReference type="Proteomes" id="UP000317093"/>
    </source>
</evidence>
<name>A0A518AXK5_9BACT</name>
<dbReference type="GO" id="GO:0008610">
    <property type="term" value="P:lipid biosynthetic process"/>
    <property type="evidence" value="ECO:0007669"/>
    <property type="project" value="UniProtKB-ARBA"/>
</dbReference>
<feature type="transmembrane region" description="Helical" evidence="1">
    <location>
        <begin position="233"/>
        <end position="253"/>
    </location>
</feature>
<feature type="transmembrane region" description="Helical" evidence="1">
    <location>
        <begin position="274"/>
        <end position="291"/>
    </location>
</feature>
<feature type="transmembrane region" description="Helical" evidence="1">
    <location>
        <begin position="297"/>
        <end position="320"/>
    </location>
</feature>
<evidence type="ECO:0000313" key="3">
    <source>
        <dbReference type="EMBL" id="QDU59453.1"/>
    </source>
</evidence>
<proteinExistence type="predicted"/>
<keyword evidence="1" id="KW-1133">Transmembrane helix</keyword>
<feature type="transmembrane region" description="Helical" evidence="1">
    <location>
        <begin position="207"/>
        <end position="227"/>
    </location>
</feature>
<accession>A0A518AXK5</accession>
<protein>
    <submittedName>
        <fullName evidence="3">Fatty acid desaturase</fullName>
    </submittedName>
</protein>
<dbReference type="KEGG" id="knv:Pan216_02810"/>
<sequence>MATVEAPTHEARTLKSSALKEGLRKLVQADNTTNIFYLVRTWLFLVACIGGALLFDAWRVEQGLAFWWSVPAYALAIVCIGAGQHQLTGLAHEASHHTLFRHRIANDLVSDLCCMFPLFSSTHHYRLQHMAHHQFVNDPERDPDVSQLRTSGHWLDFPLPKDEFLRTLLAQLWPLNLIRYIRVRAQYNAIGTDKNPYIKKNVKQSKLPVRVGIIYLLSMVALLTLLVTFGQTLLLAIVPVVMWVSVMTFYAVIPKSLFHQSRVRPVVSSRTMTFLRITFLTTLFLSIAWTTHLTGHWVAIDFFLLWVMPIFTSFSFFMILRQLVQHGNGDRGWLTNTRVFFINPMINFAVFPFGQDYHLPHHMFATVPHYRLRQLHELLLTFPEYREEATVVEGYFAPPRHPAKHPTVVDVLGPEFAPHGDHEAFIDHSVLEGNEIEDRQAILEQEIASKREASS</sequence>
<dbReference type="PANTHER" id="PTHR19353">
    <property type="entry name" value="FATTY ACID DESATURASE 2"/>
    <property type="match status" value="1"/>
</dbReference>
<evidence type="ECO:0000256" key="1">
    <source>
        <dbReference type="SAM" id="Phobius"/>
    </source>
</evidence>
<dbReference type="Proteomes" id="UP000317093">
    <property type="component" value="Chromosome"/>
</dbReference>
<evidence type="ECO:0000259" key="2">
    <source>
        <dbReference type="Pfam" id="PF00487"/>
    </source>
</evidence>
<feature type="transmembrane region" description="Helical" evidence="1">
    <location>
        <begin position="35"/>
        <end position="58"/>
    </location>
</feature>
<dbReference type="Pfam" id="PF00487">
    <property type="entry name" value="FA_desaturase"/>
    <property type="match status" value="1"/>
</dbReference>
<feature type="transmembrane region" description="Helical" evidence="1">
    <location>
        <begin position="64"/>
        <end position="83"/>
    </location>
</feature>
<keyword evidence="1" id="KW-0812">Transmembrane</keyword>
<dbReference type="AlphaFoldDB" id="A0A518AXK5"/>
<reference evidence="3 4" key="1">
    <citation type="submission" date="2019-02" db="EMBL/GenBank/DDBJ databases">
        <title>Deep-cultivation of Planctomycetes and their phenomic and genomic characterization uncovers novel biology.</title>
        <authorList>
            <person name="Wiegand S."/>
            <person name="Jogler M."/>
            <person name="Boedeker C."/>
            <person name="Pinto D."/>
            <person name="Vollmers J."/>
            <person name="Rivas-Marin E."/>
            <person name="Kohn T."/>
            <person name="Peeters S.H."/>
            <person name="Heuer A."/>
            <person name="Rast P."/>
            <person name="Oberbeckmann S."/>
            <person name="Bunk B."/>
            <person name="Jeske O."/>
            <person name="Meyerdierks A."/>
            <person name="Storesund J.E."/>
            <person name="Kallscheuer N."/>
            <person name="Luecker S."/>
            <person name="Lage O.M."/>
            <person name="Pohl T."/>
            <person name="Merkel B.J."/>
            <person name="Hornburger P."/>
            <person name="Mueller R.-W."/>
            <person name="Bruemmer F."/>
            <person name="Labrenz M."/>
            <person name="Spormann A.M."/>
            <person name="Op den Camp H."/>
            <person name="Overmann J."/>
            <person name="Amann R."/>
            <person name="Jetten M.S.M."/>
            <person name="Mascher T."/>
            <person name="Medema M.H."/>
            <person name="Devos D.P."/>
            <person name="Kaster A.-K."/>
            <person name="Ovreas L."/>
            <person name="Rohde M."/>
            <person name="Galperin M.Y."/>
            <person name="Jogler C."/>
        </authorList>
    </citation>
    <scope>NUCLEOTIDE SEQUENCE [LARGE SCALE GENOMIC DNA]</scope>
    <source>
        <strain evidence="3 4">Pan216</strain>
    </source>
</reference>
<dbReference type="EMBL" id="CP036279">
    <property type="protein sequence ID" value="QDU59453.1"/>
    <property type="molecule type" value="Genomic_DNA"/>
</dbReference>
<dbReference type="InterPro" id="IPR012171">
    <property type="entry name" value="Fatty_acid_desaturase"/>
</dbReference>
<dbReference type="PANTHER" id="PTHR19353:SF19">
    <property type="entry name" value="DELTA(5) FATTY ACID DESATURASE C-RELATED"/>
    <property type="match status" value="1"/>
</dbReference>
<feature type="domain" description="Fatty acid desaturase" evidence="2">
    <location>
        <begin position="71"/>
        <end position="284"/>
    </location>
</feature>